<feature type="compositionally biased region" description="Basic and acidic residues" evidence="5">
    <location>
        <begin position="458"/>
        <end position="469"/>
    </location>
</feature>
<proteinExistence type="inferred from homology"/>
<dbReference type="Gene3D" id="2.40.160.120">
    <property type="match status" value="1"/>
</dbReference>
<evidence type="ECO:0000256" key="3">
    <source>
        <dbReference type="RuleBase" id="RU003844"/>
    </source>
</evidence>
<comment type="caution">
    <text evidence="6">The sequence shown here is derived from an EMBL/GenBank/DDBJ whole genome shotgun (WGS) entry which is preliminary data.</text>
</comment>
<accession>A0AAV2SWS4</accession>
<comment type="similarity">
    <text evidence="1 3">Belongs to the OSBP family.</text>
</comment>
<keyword evidence="4" id="KW-0813">Transport</keyword>
<dbReference type="GO" id="GO:0005829">
    <property type="term" value="C:cytosol"/>
    <property type="evidence" value="ECO:0007669"/>
    <property type="project" value="TreeGrafter"/>
</dbReference>
<dbReference type="FunFam" id="2.40.160.120:FF:000001">
    <property type="entry name" value="Oxysterol-binding protein"/>
    <property type="match status" value="1"/>
</dbReference>
<dbReference type="GO" id="GO:0097038">
    <property type="term" value="C:perinuclear endoplasmic reticulum"/>
    <property type="evidence" value="ECO:0007669"/>
    <property type="project" value="TreeGrafter"/>
</dbReference>
<dbReference type="InterPro" id="IPR037239">
    <property type="entry name" value="OSBP_sf"/>
</dbReference>
<evidence type="ECO:0000256" key="5">
    <source>
        <dbReference type="SAM" id="MobiDB-lite"/>
    </source>
</evidence>
<organism evidence="6 7">
    <name type="scientific">Calicophoron daubneyi</name>
    <name type="common">Rumen fluke</name>
    <name type="synonym">Paramphistomum daubneyi</name>
    <dbReference type="NCBI Taxonomy" id="300641"/>
    <lineage>
        <taxon>Eukaryota</taxon>
        <taxon>Metazoa</taxon>
        <taxon>Spiralia</taxon>
        <taxon>Lophotrochozoa</taxon>
        <taxon>Platyhelminthes</taxon>
        <taxon>Trematoda</taxon>
        <taxon>Digenea</taxon>
        <taxon>Plagiorchiida</taxon>
        <taxon>Pronocephalata</taxon>
        <taxon>Paramphistomoidea</taxon>
        <taxon>Paramphistomidae</taxon>
        <taxon>Calicophoron</taxon>
    </lineage>
</organism>
<feature type="compositionally biased region" description="Polar residues" evidence="5">
    <location>
        <begin position="470"/>
        <end position="481"/>
    </location>
</feature>
<feature type="compositionally biased region" description="Low complexity" evidence="5">
    <location>
        <begin position="494"/>
        <end position="508"/>
    </location>
</feature>
<feature type="region of interest" description="Disordered" evidence="5">
    <location>
        <begin position="450"/>
        <end position="512"/>
    </location>
</feature>
<dbReference type="Pfam" id="PF01237">
    <property type="entry name" value="Oxysterol_BP"/>
    <property type="match status" value="1"/>
</dbReference>
<evidence type="ECO:0000256" key="2">
    <source>
        <dbReference type="ARBA" id="ARBA00023121"/>
    </source>
</evidence>
<dbReference type="GO" id="GO:0032934">
    <property type="term" value="F:sterol binding"/>
    <property type="evidence" value="ECO:0007669"/>
    <property type="project" value="TreeGrafter"/>
</dbReference>
<protein>
    <recommendedName>
        <fullName evidence="4">Oxysterol-binding protein</fullName>
    </recommendedName>
</protein>
<dbReference type="InterPro" id="IPR000648">
    <property type="entry name" value="Oxysterol-bd"/>
</dbReference>
<dbReference type="PANTHER" id="PTHR10972:SF209">
    <property type="entry name" value="OXYSTEROL-BINDING PROTEIN"/>
    <property type="match status" value="1"/>
</dbReference>
<dbReference type="EMBL" id="CAXLJL010000001">
    <property type="protein sequence ID" value="CAL5129399.1"/>
    <property type="molecule type" value="Genomic_DNA"/>
</dbReference>
<name>A0AAV2SWS4_CALDB</name>
<reference evidence="6" key="1">
    <citation type="submission" date="2024-06" db="EMBL/GenBank/DDBJ databases">
        <authorList>
            <person name="Liu X."/>
            <person name="Lenzi L."/>
            <person name="Haldenby T S."/>
            <person name="Uol C."/>
        </authorList>
    </citation>
    <scope>NUCLEOTIDE SEQUENCE</scope>
</reference>
<keyword evidence="4" id="KW-0445">Lipid transport</keyword>
<dbReference type="GO" id="GO:0005886">
    <property type="term" value="C:plasma membrane"/>
    <property type="evidence" value="ECO:0007669"/>
    <property type="project" value="TreeGrafter"/>
</dbReference>
<dbReference type="PANTHER" id="PTHR10972">
    <property type="entry name" value="OXYSTEROL-BINDING PROTEIN-RELATED"/>
    <property type="match status" value="1"/>
</dbReference>
<gene>
    <name evidence="6" type="ORF">CDAUBV1_LOCUS327</name>
</gene>
<dbReference type="InterPro" id="IPR018494">
    <property type="entry name" value="Oxysterol-bd_CS"/>
</dbReference>
<evidence type="ECO:0000313" key="7">
    <source>
        <dbReference type="Proteomes" id="UP001497525"/>
    </source>
</evidence>
<evidence type="ECO:0000256" key="1">
    <source>
        <dbReference type="ARBA" id="ARBA00008842"/>
    </source>
</evidence>
<feature type="region of interest" description="Disordered" evidence="5">
    <location>
        <begin position="305"/>
        <end position="345"/>
    </location>
</feature>
<dbReference type="SUPFAM" id="SSF144000">
    <property type="entry name" value="Oxysterol-binding protein-like"/>
    <property type="match status" value="1"/>
</dbReference>
<dbReference type="Proteomes" id="UP001497525">
    <property type="component" value="Unassembled WGS sequence"/>
</dbReference>
<dbReference type="AlphaFoldDB" id="A0AAV2SWS4"/>
<evidence type="ECO:0000313" key="6">
    <source>
        <dbReference type="EMBL" id="CAL5129399.1"/>
    </source>
</evidence>
<keyword evidence="2" id="KW-0446">Lipid-binding</keyword>
<sequence length="545" mass="61724">MLNSGGLSSDYQRKQNNFEDDAGRAIIWSSRTALPAKMSKTGFSVWAFVKQCIGKDLTKISMPVEINEPISFLQRAAEYLEYSELVDAALAEEDVVRRMEYVCAFAVSGTSSSYSRIGKPFNPLLGETYEFHHRGFTYVSEQVSHHPPVTAFCAQSKDFRFWSTVQFKLRFWGKSIEVLPKGTFTLELPKYQEAYTWRESNWLVHNVLFGKIWVEHIGPVEVKNWKTGHVAHLEFHPSGWFGQASFQVTGRILPPPSEADSSGIVDDASTRVIFGNWTRGLFSVDHRTWKDRDEDAVLSVTRKSGLTNRREKKKSDENESTGNGNSVDTDAPESAGPPEFGFDVPLPNQRRIWTVRPRPSNSKEFYNFTSYTILLNELTPELAAAKKHPHQASMQSQAQNKGVYDSYLPPTDCRLRPDIRAMESGDLKTAAAEKNRLEEKQRAVRRIISQLTSAGHGSRTESHSEDDSRPGTSSGLRSSENSSPKIRSPRKSRSSQSITSSKTPQTPIVGPIWFSRGLNPYTQEEEWISTDEYIQRDWTRCPDIY</sequence>
<evidence type="ECO:0000256" key="4">
    <source>
        <dbReference type="RuleBase" id="RU003845"/>
    </source>
</evidence>
<dbReference type="PROSITE" id="PS01013">
    <property type="entry name" value="OSBP"/>
    <property type="match status" value="1"/>
</dbReference>
<dbReference type="GO" id="GO:0120009">
    <property type="term" value="P:intermembrane lipid transfer"/>
    <property type="evidence" value="ECO:0007669"/>
    <property type="project" value="UniProtKB-ARBA"/>
</dbReference>